<gene>
    <name evidence="2" type="ORF">LMG29542_08392</name>
</gene>
<dbReference type="AlphaFoldDB" id="A0A6J5F844"/>
<feature type="region of interest" description="Disordered" evidence="1">
    <location>
        <begin position="1"/>
        <end position="30"/>
    </location>
</feature>
<accession>A0A6J5F844</accession>
<sequence>MYLPGAEEHEKASCSGRLTSGPDGSDETSADNIELMRLFYQAYPTGEISESAVRKSGARAVAANPNRRFGNSRSRSWPSVSRSPGPTTFG</sequence>
<evidence type="ECO:0000313" key="3">
    <source>
        <dbReference type="Proteomes" id="UP000494363"/>
    </source>
</evidence>
<feature type="compositionally biased region" description="Basic and acidic residues" evidence="1">
    <location>
        <begin position="1"/>
        <end position="12"/>
    </location>
</feature>
<name>A0A6J5F844_9BURK</name>
<evidence type="ECO:0000256" key="1">
    <source>
        <dbReference type="SAM" id="MobiDB-lite"/>
    </source>
</evidence>
<protein>
    <submittedName>
        <fullName evidence="2">Uncharacterized protein</fullName>
    </submittedName>
</protein>
<keyword evidence="3" id="KW-1185">Reference proteome</keyword>
<organism evidence="2 3">
    <name type="scientific">Paraburkholderia humisilvae</name>
    <dbReference type="NCBI Taxonomy" id="627669"/>
    <lineage>
        <taxon>Bacteria</taxon>
        <taxon>Pseudomonadati</taxon>
        <taxon>Pseudomonadota</taxon>
        <taxon>Betaproteobacteria</taxon>
        <taxon>Burkholderiales</taxon>
        <taxon>Burkholderiaceae</taxon>
        <taxon>Paraburkholderia</taxon>
    </lineage>
</organism>
<evidence type="ECO:0000313" key="2">
    <source>
        <dbReference type="EMBL" id="CAB3775010.1"/>
    </source>
</evidence>
<dbReference type="Proteomes" id="UP000494363">
    <property type="component" value="Unassembled WGS sequence"/>
</dbReference>
<feature type="region of interest" description="Disordered" evidence="1">
    <location>
        <begin position="50"/>
        <end position="90"/>
    </location>
</feature>
<proteinExistence type="predicted"/>
<dbReference type="EMBL" id="CADIKH010000230">
    <property type="protein sequence ID" value="CAB3775010.1"/>
    <property type="molecule type" value="Genomic_DNA"/>
</dbReference>
<reference evidence="2 3" key="1">
    <citation type="submission" date="2020-04" db="EMBL/GenBank/DDBJ databases">
        <authorList>
            <person name="De Canck E."/>
        </authorList>
    </citation>
    <scope>NUCLEOTIDE SEQUENCE [LARGE SCALE GENOMIC DNA]</scope>
    <source>
        <strain evidence="2 3">LMG 29542</strain>
    </source>
</reference>
<feature type="compositionally biased region" description="Low complexity" evidence="1">
    <location>
        <begin position="72"/>
        <end position="90"/>
    </location>
</feature>